<proteinExistence type="predicted"/>
<evidence type="ECO:0000256" key="3">
    <source>
        <dbReference type="ARBA" id="ARBA00022679"/>
    </source>
</evidence>
<dbReference type="CDD" id="cd06445">
    <property type="entry name" value="ATase"/>
    <property type="match status" value="1"/>
</dbReference>
<dbReference type="InterPro" id="IPR052520">
    <property type="entry name" value="ATL_DNA_repair"/>
</dbReference>
<evidence type="ECO:0000256" key="2">
    <source>
        <dbReference type="ARBA" id="ARBA00022603"/>
    </source>
</evidence>
<accession>A0A9D1FPE4</accession>
<evidence type="ECO:0000313" key="8">
    <source>
        <dbReference type="EMBL" id="HIS77546.1"/>
    </source>
</evidence>
<evidence type="ECO:0000256" key="1">
    <source>
        <dbReference type="ARBA" id="ARBA00001286"/>
    </source>
</evidence>
<dbReference type="PANTHER" id="PTHR42942:SF1">
    <property type="entry name" value="ALKYLTRANSFERASE-LIKE PROTEIN 1"/>
    <property type="match status" value="1"/>
</dbReference>
<reference evidence="8" key="2">
    <citation type="journal article" date="2021" name="PeerJ">
        <title>Extensive microbial diversity within the chicken gut microbiome revealed by metagenomics and culture.</title>
        <authorList>
            <person name="Gilroy R."/>
            <person name="Ravi A."/>
            <person name="Getino M."/>
            <person name="Pursley I."/>
            <person name="Horton D.L."/>
            <person name="Alikhan N.F."/>
            <person name="Baker D."/>
            <person name="Gharbi K."/>
            <person name="Hall N."/>
            <person name="Watson M."/>
            <person name="Adriaenssens E.M."/>
            <person name="Foster-Nyarko E."/>
            <person name="Jarju S."/>
            <person name="Secka A."/>
            <person name="Antonio M."/>
            <person name="Oren A."/>
            <person name="Chaudhuri R.R."/>
            <person name="La Ragione R."/>
            <person name="Hildebrand F."/>
            <person name="Pallen M.J."/>
        </authorList>
    </citation>
    <scope>NUCLEOTIDE SEQUENCE</scope>
    <source>
        <strain evidence="8">CHK199-13235</strain>
    </source>
</reference>
<gene>
    <name evidence="8" type="ORF">IAB51_12175</name>
</gene>
<dbReference type="Gene3D" id="1.10.10.10">
    <property type="entry name" value="Winged helix-like DNA-binding domain superfamily/Winged helix DNA-binding domain"/>
    <property type="match status" value="1"/>
</dbReference>
<dbReference type="Pfam" id="PF01035">
    <property type="entry name" value="DNA_binding_1"/>
    <property type="match status" value="1"/>
</dbReference>
<sequence length="101" mass="11191">MSALYERIYSIVRRIPPGKAATYGQIALLAGNPRLSRVVGYALHKAPPDVPCHRVVDRNGRTAPAFRQYGDDLQRILLEREGAVFTPDGRVDLSRCGWAGE</sequence>
<reference evidence="8" key="1">
    <citation type="submission" date="2020-10" db="EMBL/GenBank/DDBJ databases">
        <authorList>
            <person name="Gilroy R."/>
        </authorList>
    </citation>
    <scope>NUCLEOTIDE SEQUENCE</scope>
    <source>
        <strain evidence="8">CHK199-13235</strain>
    </source>
</reference>
<name>A0A9D1FPE4_9FIRM</name>
<dbReference type="InterPro" id="IPR036217">
    <property type="entry name" value="MethylDNA_cys_MeTrfase_DNAb"/>
</dbReference>
<dbReference type="InterPro" id="IPR001497">
    <property type="entry name" value="MethylDNA_cys_MeTrfase_AS"/>
</dbReference>
<dbReference type="GO" id="GO:0006281">
    <property type="term" value="P:DNA repair"/>
    <property type="evidence" value="ECO:0007669"/>
    <property type="project" value="UniProtKB-KW"/>
</dbReference>
<dbReference type="InterPro" id="IPR036388">
    <property type="entry name" value="WH-like_DNA-bd_sf"/>
</dbReference>
<dbReference type="AlphaFoldDB" id="A0A9D1FPE4"/>
<evidence type="ECO:0000259" key="7">
    <source>
        <dbReference type="Pfam" id="PF01035"/>
    </source>
</evidence>
<evidence type="ECO:0000256" key="6">
    <source>
        <dbReference type="ARBA" id="ARBA00049348"/>
    </source>
</evidence>
<dbReference type="GO" id="GO:0032259">
    <property type="term" value="P:methylation"/>
    <property type="evidence" value="ECO:0007669"/>
    <property type="project" value="UniProtKB-KW"/>
</dbReference>
<dbReference type="Proteomes" id="UP000824002">
    <property type="component" value="Unassembled WGS sequence"/>
</dbReference>
<evidence type="ECO:0000256" key="4">
    <source>
        <dbReference type="ARBA" id="ARBA00022763"/>
    </source>
</evidence>
<comment type="caution">
    <text evidence="8">The sequence shown here is derived from an EMBL/GenBank/DDBJ whole genome shotgun (WGS) entry which is preliminary data.</text>
</comment>
<evidence type="ECO:0000313" key="9">
    <source>
        <dbReference type="Proteomes" id="UP000824002"/>
    </source>
</evidence>
<dbReference type="InterPro" id="IPR014048">
    <property type="entry name" value="MethylDNA_cys_MeTrfase_DNA-bd"/>
</dbReference>
<keyword evidence="4" id="KW-0227">DNA damage</keyword>
<feature type="domain" description="Methylated-DNA-[protein]-cysteine S-methyltransferase DNA binding" evidence="7">
    <location>
        <begin position="4"/>
        <end position="83"/>
    </location>
</feature>
<dbReference type="SUPFAM" id="SSF46767">
    <property type="entry name" value="Methylated DNA-protein cysteine methyltransferase, C-terminal domain"/>
    <property type="match status" value="1"/>
</dbReference>
<keyword evidence="2" id="KW-0489">Methyltransferase</keyword>
<dbReference type="PANTHER" id="PTHR42942">
    <property type="entry name" value="6-O-METHYLGUANINE DNA METHYLTRANSFERASE"/>
    <property type="match status" value="1"/>
</dbReference>
<comment type="catalytic activity">
    <reaction evidence="6">
        <text>a 6-O-methyl-2'-deoxyguanosine in DNA + L-cysteinyl-[protein] = S-methyl-L-cysteinyl-[protein] + a 2'-deoxyguanosine in DNA</text>
        <dbReference type="Rhea" id="RHEA:24000"/>
        <dbReference type="Rhea" id="RHEA-COMP:10131"/>
        <dbReference type="Rhea" id="RHEA-COMP:10132"/>
        <dbReference type="Rhea" id="RHEA-COMP:11367"/>
        <dbReference type="Rhea" id="RHEA-COMP:11368"/>
        <dbReference type="ChEBI" id="CHEBI:29950"/>
        <dbReference type="ChEBI" id="CHEBI:82612"/>
        <dbReference type="ChEBI" id="CHEBI:85445"/>
        <dbReference type="ChEBI" id="CHEBI:85448"/>
        <dbReference type="EC" id="2.1.1.63"/>
    </reaction>
</comment>
<evidence type="ECO:0000256" key="5">
    <source>
        <dbReference type="ARBA" id="ARBA00023204"/>
    </source>
</evidence>
<dbReference type="GO" id="GO:0003908">
    <property type="term" value="F:methylated-DNA-[protein]-cysteine S-methyltransferase activity"/>
    <property type="evidence" value="ECO:0007669"/>
    <property type="project" value="UniProtKB-EC"/>
</dbReference>
<comment type="catalytic activity">
    <reaction evidence="1">
        <text>a 4-O-methyl-thymidine in DNA + L-cysteinyl-[protein] = a thymidine in DNA + S-methyl-L-cysteinyl-[protein]</text>
        <dbReference type="Rhea" id="RHEA:53428"/>
        <dbReference type="Rhea" id="RHEA-COMP:10131"/>
        <dbReference type="Rhea" id="RHEA-COMP:10132"/>
        <dbReference type="Rhea" id="RHEA-COMP:13555"/>
        <dbReference type="Rhea" id="RHEA-COMP:13556"/>
        <dbReference type="ChEBI" id="CHEBI:29950"/>
        <dbReference type="ChEBI" id="CHEBI:82612"/>
        <dbReference type="ChEBI" id="CHEBI:137386"/>
        <dbReference type="ChEBI" id="CHEBI:137387"/>
        <dbReference type="EC" id="2.1.1.63"/>
    </reaction>
</comment>
<keyword evidence="3" id="KW-0808">Transferase</keyword>
<keyword evidence="5" id="KW-0234">DNA repair</keyword>
<dbReference type="NCBIfam" id="TIGR00589">
    <property type="entry name" value="ogt"/>
    <property type="match status" value="1"/>
</dbReference>
<dbReference type="EMBL" id="DVJP01000077">
    <property type="protein sequence ID" value="HIS77546.1"/>
    <property type="molecule type" value="Genomic_DNA"/>
</dbReference>
<organism evidence="8 9">
    <name type="scientific">Candidatus Merdivicinus excrementipullorum</name>
    <dbReference type="NCBI Taxonomy" id="2840867"/>
    <lineage>
        <taxon>Bacteria</taxon>
        <taxon>Bacillati</taxon>
        <taxon>Bacillota</taxon>
        <taxon>Clostridia</taxon>
        <taxon>Eubacteriales</taxon>
        <taxon>Oscillospiraceae</taxon>
        <taxon>Oscillospiraceae incertae sedis</taxon>
        <taxon>Candidatus Merdivicinus</taxon>
    </lineage>
</organism>
<dbReference type="PROSITE" id="PS00374">
    <property type="entry name" value="MGMT"/>
    <property type="match status" value="1"/>
</dbReference>
<protein>
    <submittedName>
        <fullName evidence="8">MGMT family protein</fullName>
    </submittedName>
</protein>